<name>A0A8H7LVR5_9AGAM</name>
<dbReference type="PANTHER" id="PTHR39336:SF3">
    <property type="entry name" value="PYRIDOXAMINE PHOSPHATE OXIDASE"/>
    <property type="match status" value="1"/>
</dbReference>
<dbReference type="Proteomes" id="UP000602905">
    <property type="component" value="Unassembled WGS sequence"/>
</dbReference>
<dbReference type="InterPro" id="IPR012349">
    <property type="entry name" value="Split_barrel_FMN-bd"/>
</dbReference>
<gene>
    <name evidence="2" type="ORF">RHS03_03500</name>
</gene>
<comment type="caution">
    <text evidence="2">The sequence shown here is derived from an EMBL/GenBank/DDBJ whole genome shotgun (WGS) entry which is preliminary data.</text>
</comment>
<evidence type="ECO:0000313" key="3">
    <source>
        <dbReference type="Proteomes" id="UP000602905"/>
    </source>
</evidence>
<dbReference type="OrthoDB" id="539398at2759"/>
<evidence type="ECO:0000313" key="2">
    <source>
        <dbReference type="EMBL" id="KAF8708309.1"/>
    </source>
</evidence>
<accession>A0A8H7LVR5</accession>
<dbReference type="Gene3D" id="2.30.110.10">
    <property type="entry name" value="Electron Transport, Fmn-binding Protein, Chain A"/>
    <property type="match status" value="1"/>
</dbReference>
<sequence length="472" mass="51784">MNHAQTCVSFRWIQEQRCFWVATAPLSANGHINISPKGVLGTFKIIDNKTFFWQDLTGSELRAHLSFVGVETASHLRENQRITVLPLELMLANNPVLGQVHELGSPRYNELIPPEERIVGSRAAVVVNVHKVGSSCGYSVPLYEPAGERTLLQRIAAPLEEADRYFANNRGGSKEFEATSTLSHFDFIPSESDPSKDDHTPKGIKDYWSKHNIRSIDGLPAMVYSRKLAGLPPEAVEEDQKLFHQDISHRNFAIKLADKACQIAEVIGGPGLIVGIAIGFTLSRSWTGVTDGTLNEGGNGPPVIASALRRQLFHIPSSAFASVRASTPAKLCIRRVRVYILLLPLGRRLALATLSTSLSPSHTLTSSNISTLTMTTIYTLATEPMRTWLNSTKTNTASGGQLAPTRMKAGFKRGQTVFGRKMKEEGGVGGQLAIAVVDAELGRAVSSCGRDCRPRFESDTSRVDQRREERVW</sequence>
<dbReference type="PANTHER" id="PTHR39336">
    <property type="entry name" value="PYRIDOXAMINE PHOSPHATE OXIDASE FAMILY PROTEIN (AFU_ORTHOLOGUE AFUA_6G11440)"/>
    <property type="match status" value="1"/>
</dbReference>
<evidence type="ECO:0000256" key="1">
    <source>
        <dbReference type="SAM" id="MobiDB-lite"/>
    </source>
</evidence>
<feature type="non-terminal residue" evidence="2">
    <location>
        <position position="1"/>
    </location>
</feature>
<proteinExistence type="predicted"/>
<organism evidence="2 3">
    <name type="scientific">Rhizoctonia solani</name>
    <dbReference type="NCBI Taxonomy" id="456999"/>
    <lineage>
        <taxon>Eukaryota</taxon>
        <taxon>Fungi</taxon>
        <taxon>Dikarya</taxon>
        <taxon>Basidiomycota</taxon>
        <taxon>Agaricomycotina</taxon>
        <taxon>Agaricomycetes</taxon>
        <taxon>Cantharellales</taxon>
        <taxon>Ceratobasidiaceae</taxon>
        <taxon>Rhizoctonia</taxon>
    </lineage>
</organism>
<dbReference type="AlphaFoldDB" id="A0A8H7LVR5"/>
<protein>
    <submittedName>
        <fullName evidence="2">Pyridoxamine 5'-phosphate oxidase</fullName>
    </submittedName>
</protein>
<dbReference type="EMBL" id="JACYCD010000049">
    <property type="protein sequence ID" value="KAF8708309.1"/>
    <property type="molecule type" value="Genomic_DNA"/>
</dbReference>
<feature type="region of interest" description="Disordered" evidence="1">
    <location>
        <begin position="450"/>
        <end position="472"/>
    </location>
</feature>
<reference evidence="2" key="1">
    <citation type="submission" date="2020-09" db="EMBL/GenBank/DDBJ databases">
        <title>Comparative genome analyses of four rice-infecting Rhizoctonia solani isolates reveal extensive enrichment of homogalacturonan modification genes.</title>
        <authorList>
            <person name="Lee D.-Y."/>
            <person name="Jeon J."/>
            <person name="Kim K.-T."/>
            <person name="Cheong K."/>
            <person name="Song H."/>
            <person name="Choi G."/>
            <person name="Ko J."/>
            <person name="Opiyo S.O."/>
            <person name="Zuo S."/>
            <person name="Madhav S."/>
            <person name="Lee Y.-H."/>
            <person name="Wang G.-L."/>
        </authorList>
    </citation>
    <scope>NUCLEOTIDE SEQUENCE</scope>
    <source>
        <strain evidence="2">AG1-IA WGL</strain>
    </source>
</reference>